<comment type="caution">
    <text evidence="2">The sequence shown here is derived from an EMBL/GenBank/DDBJ whole genome shotgun (WGS) entry which is preliminary data.</text>
</comment>
<sequence>MLFRRANCEKREDVLQISFEEFQKPISEKNSWMKSFLETKKYRPTGPRFEDGSINWQCSCMAGGSLVAHRCGHYFRTLYTCMSSEENADAAVKCPNQFVDWVACMQNLPTERREQMRQAMLSETEPLSVQK</sequence>
<dbReference type="Proteomes" id="UP000835052">
    <property type="component" value="Unassembled WGS sequence"/>
</dbReference>
<proteinExistence type="predicted"/>
<dbReference type="GO" id="GO:0015035">
    <property type="term" value="F:protein-disulfide reductase activity"/>
    <property type="evidence" value="ECO:0007669"/>
    <property type="project" value="InterPro"/>
</dbReference>
<keyword evidence="3" id="KW-1185">Reference proteome</keyword>
<keyword evidence="1" id="KW-1015">Disulfide bond</keyword>
<dbReference type="OrthoDB" id="7481291at2759"/>
<evidence type="ECO:0000313" key="2">
    <source>
        <dbReference type="EMBL" id="CAD6198135.1"/>
    </source>
</evidence>
<dbReference type="GO" id="GO:0005758">
    <property type="term" value="C:mitochondrial intermembrane space"/>
    <property type="evidence" value="ECO:0007669"/>
    <property type="project" value="TreeGrafter"/>
</dbReference>
<dbReference type="PANTHER" id="PTHR21622:SF4">
    <property type="entry name" value="CHCH DOMAIN-CONTAINING PROTEIN-RELATED"/>
    <property type="match status" value="1"/>
</dbReference>
<dbReference type="EMBL" id="CAJGYM010000116">
    <property type="protein sequence ID" value="CAD6198135.1"/>
    <property type="molecule type" value="Genomic_DNA"/>
</dbReference>
<evidence type="ECO:0008006" key="4">
    <source>
        <dbReference type="Google" id="ProtNLM"/>
    </source>
</evidence>
<dbReference type="PANTHER" id="PTHR21622">
    <property type="entry name" value="COILED-COIL-HELIX-COILED-COIL-HELIX DOMAIN CONTAINING 4"/>
    <property type="match status" value="1"/>
</dbReference>
<dbReference type="Gene3D" id="1.10.287.2900">
    <property type="match status" value="1"/>
</dbReference>
<dbReference type="InterPro" id="IPR039289">
    <property type="entry name" value="CHCHD4"/>
</dbReference>
<reference evidence="2" key="1">
    <citation type="submission" date="2020-10" db="EMBL/GenBank/DDBJ databases">
        <authorList>
            <person name="Kikuchi T."/>
        </authorList>
    </citation>
    <scope>NUCLEOTIDE SEQUENCE</scope>
    <source>
        <strain evidence="2">NKZ352</strain>
    </source>
</reference>
<protein>
    <recommendedName>
        <fullName evidence="4">CHCH domain-containing protein</fullName>
    </recommendedName>
</protein>
<evidence type="ECO:0000256" key="1">
    <source>
        <dbReference type="ARBA" id="ARBA00023157"/>
    </source>
</evidence>
<organism evidence="2 3">
    <name type="scientific">Caenorhabditis auriculariae</name>
    <dbReference type="NCBI Taxonomy" id="2777116"/>
    <lineage>
        <taxon>Eukaryota</taxon>
        <taxon>Metazoa</taxon>
        <taxon>Ecdysozoa</taxon>
        <taxon>Nematoda</taxon>
        <taxon>Chromadorea</taxon>
        <taxon>Rhabditida</taxon>
        <taxon>Rhabditina</taxon>
        <taxon>Rhabditomorpha</taxon>
        <taxon>Rhabditoidea</taxon>
        <taxon>Rhabditidae</taxon>
        <taxon>Peloderinae</taxon>
        <taxon>Caenorhabditis</taxon>
    </lineage>
</organism>
<accession>A0A8S1HT95</accession>
<evidence type="ECO:0000313" key="3">
    <source>
        <dbReference type="Proteomes" id="UP000835052"/>
    </source>
</evidence>
<dbReference type="GO" id="GO:0045041">
    <property type="term" value="P:protein import into mitochondrial intermembrane space"/>
    <property type="evidence" value="ECO:0007669"/>
    <property type="project" value="InterPro"/>
</dbReference>
<gene>
    <name evidence="2" type="ORF">CAUJ_LOCUS14041</name>
</gene>
<name>A0A8S1HT95_9PELO</name>
<dbReference type="AlphaFoldDB" id="A0A8S1HT95"/>